<dbReference type="PATRIC" id="fig|1278073.3.peg.3747"/>
<dbReference type="AlphaFoldDB" id="L7U7Y6"/>
<dbReference type="RefSeq" id="WP_015349251.1">
    <property type="nucleotide sequence ID" value="NC_020126.1"/>
</dbReference>
<evidence type="ECO:0000313" key="4">
    <source>
        <dbReference type="EMBL" id="AGC44991.1"/>
    </source>
</evidence>
<sequence>MKAIVLTGYGDVDCLELRDMPEPHPAAGELKVRVVAASINPIDWKLRRGDMKDFVPLKFPAILGRDVSGEVVEVGPGVTAFKVGDRVMGLVNAGYAEQVVSPVEAWARLPASLDLTDAAALPLVTLTGTQLVEEAVNPSPGDIVLVTGALGGVGRSAVHAAKLRGAKVWAGVRGKQKADAARLGADGVVALDDPADLDRLPMLDAIADTVGGSVVARLLTRVKPGGTLGSVVGEPPGAKEKGLKVHAMMAHPDGQRLARLGEDVAKGALVIPIGKRMPLADARAAQQLAERGGVGKVLLIP</sequence>
<keyword evidence="1" id="KW-0521">NADP</keyword>
<reference evidence="4 5" key="1">
    <citation type="journal article" date="2013" name="Genome Announc.">
        <title>Complete genome sequence of Myxococcus stipitatus strain DSM 14675, a fruiting myxobacterium.</title>
        <authorList>
            <person name="Huntley S."/>
            <person name="Kneip S."/>
            <person name="Treuner-Lange A."/>
            <person name="Sogaard-Andersen L."/>
        </authorList>
    </citation>
    <scope>NUCLEOTIDE SEQUENCE [LARGE SCALE GENOMIC DNA]</scope>
    <source>
        <strain evidence="5">DSM 14675 / JCM 12634 / Mx s8</strain>
    </source>
</reference>
<dbReference type="eggNOG" id="COG0604">
    <property type="taxonomic scope" value="Bacteria"/>
</dbReference>
<accession>L7U7Y6</accession>
<keyword evidence="5" id="KW-1185">Reference proteome</keyword>
<name>L7U7Y6_MYXSD</name>
<dbReference type="CDD" id="cd05289">
    <property type="entry name" value="MDR_like_2"/>
    <property type="match status" value="1"/>
</dbReference>
<proteinExistence type="predicted"/>
<evidence type="ECO:0000313" key="5">
    <source>
        <dbReference type="Proteomes" id="UP000011131"/>
    </source>
</evidence>
<dbReference type="SUPFAM" id="SSF50129">
    <property type="entry name" value="GroES-like"/>
    <property type="match status" value="1"/>
</dbReference>
<dbReference type="PANTHER" id="PTHR48106">
    <property type="entry name" value="QUINONE OXIDOREDUCTASE PIG3-RELATED"/>
    <property type="match status" value="1"/>
</dbReference>
<organism evidence="4 5">
    <name type="scientific">Myxococcus stipitatus (strain DSM 14675 / JCM 12634 / Mx s8)</name>
    <dbReference type="NCBI Taxonomy" id="1278073"/>
    <lineage>
        <taxon>Bacteria</taxon>
        <taxon>Pseudomonadati</taxon>
        <taxon>Myxococcota</taxon>
        <taxon>Myxococcia</taxon>
        <taxon>Myxococcales</taxon>
        <taxon>Cystobacterineae</taxon>
        <taxon>Myxococcaceae</taxon>
        <taxon>Myxococcus</taxon>
    </lineage>
</organism>
<dbReference type="Pfam" id="PF08240">
    <property type="entry name" value="ADH_N"/>
    <property type="match status" value="1"/>
</dbReference>
<protein>
    <submittedName>
        <fullName evidence="4">Zinc-binding dehydrogenase family oxidoreductase</fullName>
    </submittedName>
</protein>
<dbReference type="Pfam" id="PF13602">
    <property type="entry name" value="ADH_zinc_N_2"/>
    <property type="match status" value="1"/>
</dbReference>
<evidence type="ECO:0000259" key="3">
    <source>
        <dbReference type="SMART" id="SM00829"/>
    </source>
</evidence>
<evidence type="ECO:0000256" key="2">
    <source>
        <dbReference type="ARBA" id="ARBA00023002"/>
    </source>
</evidence>
<dbReference type="Gene3D" id="3.90.180.10">
    <property type="entry name" value="Medium-chain alcohol dehydrogenases, catalytic domain"/>
    <property type="match status" value="1"/>
</dbReference>
<dbReference type="InterPro" id="IPR036291">
    <property type="entry name" value="NAD(P)-bd_dom_sf"/>
</dbReference>
<dbReference type="GO" id="GO:0070402">
    <property type="term" value="F:NADPH binding"/>
    <property type="evidence" value="ECO:0007669"/>
    <property type="project" value="TreeGrafter"/>
</dbReference>
<dbReference type="OrthoDB" id="9787435at2"/>
<dbReference type="Gene3D" id="3.40.50.720">
    <property type="entry name" value="NAD(P)-binding Rossmann-like Domain"/>
    <property type="match status" value="1"/>
</dbReference>
<feature type="domain" description="Enoyl reductase (ER)" evidence="3">
    <location>
        <begin position="10"/>
        <end position="299"/>
    </location>
</feature>
<dbReference type="EMBL" id="CP004025">
    <property type="protein sequence ID" value="AGC44991.1"/>
    <property type="molecule type" value="Genomic_DNA"/>
</dbReference>
<dbReference type="SUPFAM" id="SSF51735">
    <property type="entry name" value="NAD(P)-binding Rossmann-fold domains"/>
    <property type="match status" value="1"/>
</dbReference>
<evidence type="ECO:0000256" key="1">
    <source>
        <dbReference type="ARBA" id="ARBA00022857"/>
    </source>
</evidence>
<dbReference type="Proteomes" id="UP000011131">
    <property type="component" value="Chromosome"/>
</dbReference>
<dbReference type="InterPro" id="IPR020843">
    <property type="entry name" value="ER"/>
</dbReference>
<dbReference type="KEGG" id="msd:MYSTI_03685"/>
<dbReference type="InterPro" id="IPR011032">
    <property type="entry name" value="GroES-like_sf"/>
</dbReference>
<keyword evidence="2" id="KW-0560">Oxidoreductase</keyword>
<gene>
    <name evidence="4" type="ordered locus">MYSTI_03685</name>
</gene>
<dbReference type="GO" id="GO:0016651">
    <property type="term" value="F:oxidoreductase activity, acting on NAD(P)H"/>
    <property type="evidence" value="ECO:0007669"/>
    <property type="project" value="TreeGrafter"/>
</dbReference>
<dbReference type="InterPro" id="IPR013154">
    <property type="entry name" value="ADH-like_N"/>
</dbReference>
<dbReference type="SMART" id="SM00829">
    <property type="entry name" value="PKS_ER"/>
    <property type="match status" value="1"/>
</dbReference>
<dbReference type="HOGENOM" id="CLU_026673_3_3_7"/>
<dbReference type="STRING" id="1278073.MYSTI_03685"/>